<name>A0A0C9M2Z1_SPHPI</name>
<proteinExistence type="predicted"/>
<gene>
    <name evidence="1" type="ORF">SP6_30_02660</name>
</gene>
<evidence type="ECO:0000313" key="2">
    <source>
        <dbReference type="Proteomes" id="UP000032025"/>
    </source>
</evidence>
<organism evidence="1 2">
    <name type="scientific">Sphingomonas paucimobilis NBRC 13935</name>
    <dbReference type="NCBI Taxonomy" id="1219050"/>
    <lineage>
        <taxon>Bacteria</taxon>
        <taxon>Pseudomonadati</taxon>
        <taxon>Pseudomonadota</taxon>
        <taxon>Alphaproteobacteria</taxon>
        <taxon>Sphingomonadales</taxon>
        <taxon>Sphingomonadaceae</taxon>
        <taxon>Sphingomonas</taxon>
    </lineage>
</organism>
<keyword evidence="2" id="KW-1185">Reference proteome</keyword>
<evidence type="ECO:0000313" key="1">
    <source>
        <dbReference type="EMBL" id="GAN14125.1"/>
    </source>
</evidence>
<dbReference type="SUPFAM" id="SSF46785">
    <property type="entry name" value="Winged helix' DNA-binding domain"/>
    <property type="match status" value="1"/>
</dbReference>
<dbReference type="Proteomes" id="UP000032025">
    <property type="component" value="Unassembled WGS sequence"/>
</dbReference>
<comment type="caution">
    <text evidence="1">The sequence shown here is derived from an EMBL/GenBank/DDBJ whole genome shotgun (WGS) entry which is preliminary data.</text>
</comment>
<dbReference type="GeneID" id="78528711"/>
<sequence>MSVDALNSVIRRAILDFMCEIGGEQSDDTLTLLLKQRGHPVARRTIVEQLRWLADAGLVSIEEVEPFVLAQILPDGEDVANGHLLYDGVHRHAVRRKVGTAR</sequence>
<dbReference type="EMBL" id="BBJS01000030">
    <property type="protein sequence ID" value="GAN14125.1"/>
    <property type="molecule type" value="Genomic_DNA"/>
</dbReference>
<reference evidence="1 2" key="1">
    <citation type="submission" date="2014-08" db="EMBL/GenBank/DDBJ databases">
        <title>Whole genome shotgun sequence of Sphingomonas paucimobilis NBRC 13935.</title>
        <authorList>
            <person name="Hosoyama A."/>
            <person name="Hashimoto M."/>
            <person name="Hosoyama Y."/>
            <person name="Noguchi M."/>
            <person name="Uohara A."/>
            <person name="Ohji S."/>
            <person name="Katano-Makiyama Y."/>
            <person name="Ichikawa N."/>
            <person name="Kimura A."/>
            <person name="Yamazoe A."/>
            <person name="Fujita N."/>
        </authorList>
    </citation>
    <scope>NUCLEOTIDE SEQUENCE [LARGE SCALE GENOMIC DNA]</scope>
    <source>
        <strain evidence="1 2">NBRC 13935</strain>
    </source>
</reference>
<dbReference type="RefSeq" id="WP_042468956.1">
    <property type="nucleotide sequence ID" value="NZ_BBJS01000030.1"/>
</dbReference>
<protein>
    <submittedName>
        <fullName evidence="1">DNA, contig: SP630</fullName>
    </submittedName>
</protein>
<dbReference type="AlphaFoldDB" id="A0A0C9M2Z1"/>
<accession>A0A0C9M2Z1</accession>
<dbReference type="InterPro" id="IPR036390">
    <property type="entry name" value="WH_DNA-bd_sf"/>
</dbReference>